<accession>A0A0D3IPE6</accession>
<dbReference type="RefSeq" id="XP_005765560.1">
    <property type="nucleotide sequence ID" value="XM_005765503.1"/>
</dbReference>
<dbReference type="PaxDb" id="2903-EOD13131"/>
<reference evidence="6" key="2">
    <citation type="submission" date="2024-10" db="UniProtKB">
        <authorList>
            <consortium name="EnsemblProtists"/>
        </authorList>
    </citation>
    <scope>IDENTIFICATION</scope>
</reference>
<dbReference type="Proteomes" id="UP000013827">
    <property type="component" value="Unassembled WGS sequence"/>
</dbReference>
<dbReference type="Gene3D" id="3.50.30.10">
    <property type="entry name" value="Phosphohistidine domain"/>
    <property type="match status" value="1"/>
</dbReference>
<feature type="domain" description="Phosphomevalonate dehydratase small subunit-like" evidence="4">
    <location>
        <begin position="139"/>
        <end position="224"/>
    </location>
</feature>
<dbReference type="GO" id="GO:0016829">
    <property type="term" value="F:lyase activity"/>
    <property type="evidence" value="ECO:0007669"/>
    <property type="project" value="UniProtKB-KW"/>
</dbReference>
<evidence type="ECO:0000259" key="4">
    <source>
        <dbReference type="Pfam" id="PF01989"/>
    </source>
</evidence>
<dbReference type="SUPFAM" id="SSF52016">
    <property type="entry name" value="LeuD/IlvD-like"/>
    <property type="match status" value="1"/>
</dbReference>
<feature type="domain" description="Phosphomevalonate dehydratase large subunit-like" evidence="5">
    <location>
        <begin position="595"/>
        <end position="715"/>
    </location>
</feature>
<dbReference type="AlphaFoldDB" id="A0A0D3IPE6"/>
<dbReference type="InterPro" id="IPR002840">
    <property type="entry name" value="PMDh-S-like_dom"/>
</dbReference>
<evidence type="ECO:0000259" key="5">
    <source>
        <dbReference type="Pfam" id="PF04412"/>
    </source>
</evidence>
<keyword evidence="2" id="KW-0456">Lyase</keyword>
<feature type="region of interest" description="Disordered" evidence="3">
    <location>
        <begin position="560"/>
        <end position="589"/>
    </location>
</feature>
<dbReference type="HOGENOM" id="CLU_018825_2_0_1"/>
<evidence type="ECO:0000256" key="2">
    <source>
        <dbReference type="ARBA" id="ARBA00023239"/>
    </source>
</evidence>
<evidence type="ECO:0000313" key="7">
    <source>
        <dbReference type="Proteomes" id="UP000013827"/>
    </source>
</evidence>
<dbReference type="PANTHER" id="PTHR36577">
    <property type="entry name" value="DUF521 DOMAIN PROTEIN (AFU_ORTHOLOGUE AFUA_6G00490)"/>
    <property type="match status" value="1"/>
</dbReference>
<protein>
    <recommendedName>
        <fullName evidence="8">Aconitase X catalytic domain-containing protein</fullName>
    </recommendedName>
</protein>
<name>A0A0D3IPE6_EMIH1</name>
<keyword evidence="1" id="KW-0408">Iron</keyword>
<dbReference type="EnsemblProtists" id="EOD13131">
    <property type="protein sequence ID" value="EOD13131"/>
    <property type="gene ID" value="EMIHUDRAFT_464728"/>
</dbReference>
<feature type="compositionally biased region" description="Polar residues" evidence="3">
    <location>
        <begin position="1"/>
        <end position="22"/>
    </location>
</feature>
<proteinExistence type="predicted"/>
<dbReference type="PANTHER" id="PTHR36577:SF3">
    <property type="entry name" value="DUF521 DOMAIN PROTEIN (AFU_ORTHOLOGUE AFUA_6G00490)"/>
    <property type="match status" value="1"/>
</dbReference>
<evidence type="ECO:0008006" key="8">
    <source>
        <dbReference type="Google" id="ProtNLM"/>
    </source>
</evidence>
<dbReference type="CDD" id="cd01356">
    <property type="entry name" value="AcnX_swivel"/>
    <property type="match status" value="1"/>
</dbReference>
<evidence type="ECO:0000313" key="6">
    <source>
        <dbReference type="EnsemblProtists" id="EOD13131"/>
    </source>
</evidence>
<dbReference type="InterPro" id="IPR007506">
    <property type="entry name" value="PMDh-L-like_dom"/>
</dbReference>
<feature type="region of interest" description="Disordered" evidence="3">
    <location>
        <begin position="1"/>
        <end position="30"/>
    </location>
</feature>
<feature type="compositionally biased region" description="Gly residues" evidence="3">
    <location>
        <begin position="575"/>
        <end position="589"/>
    </location>
</feature>
<dbReference type="eggNOG" id="ENOG502RQJN">
    <property type="taxonomic scope" value="Eukaryota"/>
</dbReference>
<reference evidence="7" key="1">
    <citation type="journal article" date="2013" name="Nature">
        <title>Pan genome of the phytoplankton Emiliania underpins its global distribution.</title>
        <authorList>
            <person name="Read B.A."/>
            <person name="Kegel J."/>
            <person name="Klute M.J."/>
            <person name="Kuo A."/>
            <person name="Lefebvre S.C."/>
            <person name="Maumus F."/>
            <person name="Mayer C."/>
            <person name="Miller J."/>
            <person name="Monier A."/>
            <person name="Salamov A."/>
            <person name="Young J."/>
            <person name="Aguilar M."/>
            <person name="Claverie J.M."/>
            <person name="Frickenhaus S."/>
            <person name="Gonzalez K."/>
            <person name="Herman E.K."/>
            <person name="Lin Y.C."/>
            <person name="Napier J."/>
            <person name="Ogata H."/>
            <person name="Sarno A.F."/>
            <person name="Shmutz J."/>
            <person name="Schroeder D."/>
            <person name="de Vargas C."/>
            <person name="Verret F."/>
            <person name="von Dassow P."/>
            <person name="Valentin K."/>
            <person name="Van de Peer Y."/>
            <person name="Wheeler G."/>
            <person name="Dacks J.B."/>
            <person name="Delwiche C.F."/>
            <person name="Dyhrman S.T."/>
            <person name="Glockner G."/>
            <person name="John U."/>
            <person name="Richards T."/>
            <person name="Worden A.Z."/>
            <person name="Zhang X."/>
            <person name="Grigoriev I.V."/>
            <person name="Allen A.E."/>
            <person name="Bidle K."/>
            <person name="Borodovsky M."/>
            <person name="Bowler C."/>
            <person name="Brownlee C."/>
            <person name="Cock J.M."/>
            <person name="Elias M."/>
            <person name="Gladyshev V.N."/>
            <person name="Groth M."/>
            <person name="Guda C."/>
            <person name="Hadaegh A."/>
            <person name="Iglesias-Rodriguez M.D."/>
            <person name="Jenkins J."/>
            <person name="Jones B.M."/>
            <person name="Lawson T."/>
            <person name="Leese F."/>
            <person name="Lindquist E."/>
            <person name="Lobanov A."/>
            <person name="Lomsadze A."/>
            <person name="Malik S.B."/>
            <person name="Marsh M.E."/>
            <person name="Mackinder L."/>
            <person name="Mock T."/>
            <person name="Mueller-Roeber B."/>
            <person name="Pagarete A."/>
            <person name="Parker M."/>
            <person name="Probert I."/>
            <person name="Quesneville H."/>
            <person name="Raines C."/>
            <person name="Rensing S.A."/>
            <person name="Riano-Pachon D.M."/>
            <person name="Richier S."/>
            <person name="Rokitta S."/>
            <person name="Shiraiwa Y."/>
            <person name="Soanes D.M."/>
            <person name="van der Giezen M."/>
            <person name="Wahlund T.M."/>
            <person name="Williams B."/>
            <person name="Wilson W."/>
            <person name="Wolfe G."/>
            <person name="Wurch L.L."/>
        </authorList>
    </citation>
    <scope>NUCLEOTIDE SEQUENCE</scope>
</reference>
<keyword evidence="7" id="KW-1185">Reference proteome</keyword>
<evidence type="ECO:0000256" key="1">
    <source>
        <dbReference type="ARBA" id="ARBA00023004"/>
    </source>
</evidence>
<feature type="domain" description="Phosphomevalonate dehydratase large subunit-like" evidence="5">
    <location>
        <begin position="272"/>
        <end position="562"/>
    </location>
</feature>
<dbReference type="KEGG" id="ehx:EMIHUDRAFT_464728"/>
<dbReference type="GeneID" id="17259313"/>
<dbReference type="Pfam" id="PF04412">
    <property type="entry name" value="AcnX"/>
    <property type="match status" value="2"/>
</dbReference>
<organism evidence="6 7">
    <name type="scientific">Emiliania huxleyi (strain CCMP1516)</name>
    <dbReference type="NCBI Taxonomy" id="280463"/>
    <lineage>
        <taxon>Eukaryota</taxon>
        <taxon>Haptista</taxon>
        <taxon>Haptophyta</taxon>
        <taxon>Prymnesiophyceae</taxon>
        <taxon>Isochrysidales</taxon>
        <taxon>Noelaerhabdaceae</taxon>
        <taxon>Emiliania</taxon>
    </lineage>
</organism>
<sequence length="756" mass="78855">MVYAPGNSQESIGQRTVSSDNKNVAGHGGWMTPSENSYKNTCWQAWKRALEQGDAKKATFWFEKRRDFMIAVRDANREAQQRAAATAQRRRQLLRQQRRRSNWPLSAANARRMAQQTLVGREIVGGAAEGRVLYADTGLSFWGGCDPQTGVIVDHTHPLHNECVCGRVLAIPNGRGSCTGSQVVLELLLNGVAPAALLLRTPDVILSLGVIVAEELFGHSIPIVSLGDSFDRLEAHTHAAVAGSTVICGAGPLPPAPRSFSTADERLAASALQLEPEERAMLAGERGRAARVAMRVVARAAEVCDAERLLRISQAHIDGCTYIGPGGLRFARELVALGGRVAVPTTLNSNSVDRRRWRAMGVPASLGEPSEALGQAYLDLGASLPYPTVPEPTLPYPTHVAWGESNAVVFANSVLGARTLKYADYLDICAALVGRAPAAGAHLDEHRHATLVLDASALVAAGLPAASADAFWPTLGYACGNLAQTRVPALTGIAHLCPTRDELKAFAAAFGTSGAAALFHIVGVTPEAADLQTALGAAGSGEGVETLRLSPEHFASAWRTLDSGAPSSGGHDDGGNCGDGGGGGGDGGSGGGDCSGVDLVALGNPHLSFSEVESLAAMVGGGGGAKHRDVRVIATLSRFVLEQAEAAGHALTLSEFGVEFINDTCWCMLGDVVPFPPIQSARTLITNSGKYAHYAPGLVNRSGFKVRYSGLAGCVAAARTGRAPPRPPFLAALRGCASVAGLGRALLRRGGSTGRI</sequence>
<evidence type="ECO:0000256" key="3">
    <source>
        <dbReference type="SAM" id="MobiDB-lite"/>
    </source>
</evidence>
<dbReference type="OMA" id="CHLPEGR"/>
<dbReference type="Pfam" id="PF01989">
    <property type="entry name" value="AcnX_swivel_put"/>
    <property type="match status" value="1"/>
</dbReference>